<keyword evidence="1" id="KW-0732">Signal</keyword>
<feature type="chain" id="PRO_5037356027" evidence="1">
    <location>
        <begin position="27"/>
        <end position="163"/>
    </location>
</feature>
<gene>
    <name evidence="2" type="ORF">GCM10012278_05040</name>
</gene>
<comment type="caution">
    <text evidence="2">The sequence shown here is derived from an EMBL/GenBank/DDBJ whole genome shotgun (WGS) entry which is preliminary data.</text>
</comment>
<organism evidence="2 3">
    <name type="scientific">Nonomuraea glycinis</name>
    <dbReference type="NCBI Taxonomy" id="2047744"/>
    <lineage>
        <taxon>Bacteria</taxon>
        <taxon>Bacillati</taxon>
        <taxon>Actinomycetota</taxon>
        <taxon>Actinomycetes</taxon>
        <taxon>Streptosporangiales</taxon>
        <taxon>Streptosporangiaceae</taxon>
        <taxon>Nonomuraea</taxon>
    </lineage>
</organism>
<sequence>MVRKFAGALLLATALTVTLAPLPASAATGAPATAPPAAMTVAGPAGAAPAVMAVTGSAESAPKLIAYKIYFGRCKDTCRIKVRVTNKSRKTLYSVNLNARLKINGRKAGSCYDYIGKIRPKRVRWGGCTVRTRTLSTLWNRWLDGEIRYDKDVNTVVHYEYYR</sequence>
<reference evidence="2" key="1">
    <citation type="journal article" date="2014" name="Int. J. Syst. Evol. Microbiol.">
        <title>Complete genome sequence of Corynebacterium casei LMG S-19264T (=DSM 44701T), isolated from a smear-ripened cheese.</title>
        <authorList>
            <consortium name="US DOE Joint Genome Institute (JGI-PGF)"/>
            <person name="Walter F."/>
            <person name="Albersmeier A."/>
            <person name="Kalinowski J."/>
            <person name="Ruckert C."/>
        </authorList>
    </citation>
    <scope>NUCLEOTIDE SEQUENCE</scope>
    <source>
        <strain evidence="2">CGMCC 4.7430</strain>
    </source>
</reference>
<reference evidence="2" key="2">
    <citation type="submission" date="2020-09" db="EMBL/GenBank/DDBJ databases">
        <authorList>
            <person name="Sun Q."/>
            <person name="Zhou Y."/>
        </authorList>
    </citation>
    <scope>NUCLEOTIDE SEQUENCE</scope>
    <source>
        <strain evidence="2">CGMCC 4.7430</strain>
    </source>
</reference>
<keyword evidence="3" id="KW-1185">Reference proteome</keyword>
<dbReference type="EMBL" id="BMNK01000001">
    <property type="protein sequence ID" value="GGP01511.1"/>
    <property type="molecule type" value="Genomic_DNA"/>
</dbReference>
<feature type="signal peptide" evidence="1">
    <location>
        <begin position="1"/>
        <end position="26"/>
    </location>
</feature>
<evidence type="ECO:0000313" key="3">
    <source>
        <dbReference type="Proteomes" id="UP000660745"/>
    </source>
</evidence>
<dbReference type="RefSeq" id="WP_189136793.1">
    <property type="nucleotide sequence ID" value="NZ_BMNK01000001.1"/>
</dbReference>
<name>A0A917ZZF1_9ACTN</name>
<dbReference type="Proteomes" id="UP000660745">
    <property type="component" value="Unassembled WGS sequence"/>
</dbReference>
<evidence type="ECO:0000313" key="2">
    <source>
        <dbReference type="EMBL" id="GGP01511.1"/>
    </source>
</evidence>
<proteinExistence type="predicted"/>
<protein>
    <submittedName>
        <fullName evidence="2">Uncharacterized protein</fullName>
    </submittedName>
</protein>
<evidence type="ECO:0000256" key="1">
    <source>
        <dbReference type="SAM" id="SignalP"/>
    </source>
</evidence>
<accession>A0A917ZZF1</accession>
<dbReference type="AlphaFoldDB" id="A0A917ZZF1"/>